<gene>
    <name evidence="9" type="ORF">NCTC10801_00984</name>
</gene>
<accession>A0A380TP95</accession>
<keyword evidence="4" id="KW-0812">Transmembrane</keyword>
<evidence type="ECO:0000313" key="10">
    <source>
        <dbReference type="Proteomes" id="UP000254649"/>
    </source>
</evidence>
<feature type="signal peptide" evidence="8">
    <location>
        <begin position="1"/>
        <end position="23"/>
    </location>
</feature>
<dbReference type="SUPFAM" id="SSF56935">
    <property type="entry name" value="Porins"/>
    <property type="match status" value="1"/>
</dbReference>
<dbReference type="InterPro" id="IPR005017">
    <property type="entry name" value="OMPP1/FadL/TodX"/>
</dbReference>
<dbReference type="PANTHER" id="PTHR35093">
    <property type="entry name" value="OUTER MEMBRANE PROTEIN NMB0088-RELATED"/>
    <property type="match status" value="1"/>
</dbReference>
<evidence type="ECO:0000256" key="7">
    <source>
        <dbReference type="ARBA" id="ARBA00023237"/>
    </source>
</evidence>
<keyword evidence="7" id="KW-0998">Cell outer membrane</keyword>
<evidence type="ECO:0000256" key="1">
    <source>
        <dbReference type="ARBA" id="ARBA00004571"/>
    </source>
</evidence>
<keyword evidence="10" id="KW-1185">Reference proteome</keyword>
<dbReference type="GO" id="GO:0009279">
    <property type="term" value="C:cell outer membrane"/>
    <property type="evidence" value="ECO:0007669"/>
    <property type="project" value="UniProtKB-SubCell"/>
</dbReference>
<evidence type="ECO:0000256" key="6">
    <source>
        <dbReference type="ARBA" id="ARBA00023136"/>
    </source>
</evidence>
<comment type="subcellular location">
    <subcellularLocation>
        <location evidence="1">Cell outer membrane</location>
        <topology evidence="1">Multi-pass membrane protein</topology>
    </subcellularLocation>
</comment>
<evidence type="ECO:0000313" key="9">
    <source>
        <dbReference type="EMBL" id="SUT89570.1"/>
    </source>
</evidence>
<dbReference type="Gene3D" id="2.40.160.60">
    <property type="entry name" value="Outer membrane protein transport protein (OMPP1/FadL/TodX)"/>
    <property type="match status" value="1"/>
</dbReference>
<evidence type="ECO:0000256" key="3">
    <source>
        <dbReference type="ARBA" id="ARBA00022452"/>
    </source>
</evidence>
<keyword evidence="5 8" id="KW-0732">Signal</keyword>
<evidence type="ECO:0000256" key="2">
    <source>
        <dbReference type="ARBA" id="ARBA00008163"/>
    </source>
</evidence>
<keyword evidence="6" id="KW-0472">Membrane</keyword>
<dbReference type="AlphaFoldDB" id="A0A380TP95"/>
<proteinExistence type="inferred from homology"/>
<organism evidence="9 10">
    <name type="scientific">[Actinobacillus] rossii</name>
    <dbReference type="NCBI Taxonomy" id="123820"/>
    <lineage>
        <taxon>Bacteria</taxon>
        <taxon>Pseudomonadati</taxon>
        <taxon>Pseudomonadota</taxon>
        <taxon>Gammaproteobacteria</taxon>
        <taxon>Pasteurellales</taxon>
        <taxon>Pasteurellaceae</taxon>
    </lineage>
</organism>
<dbReference type="Proteomes" id="UP000254649">
    <property type="component" value="Unassembled WGS sequence"/>
</dbReference>
<dbReference type="OrthoDB" id="19849at2"/>
<dbReference type="EMBL" id="UFRQ01000003">
    <property type="protein sequence ID" value="SUT89570.1"/>
    <property type="molecule type" value="Genomic_DNA"/>
</dbReference>
<feature type="chain" id="PRO_5016690655" evidence="8">
    <location>
        <begin position="24"/>
        <end position="451"/>
    </location>
</feature>
<reference evidence="9 10" key="1">
    <citation type="submission" date="2018-06" db="EMBL/GenBank/DDBJ databases">
        <authorList>
            <consortium name="Pathogen Informatics"/>
            <person name="Doyle S."/>
        </authorList>
    </citation>
    <scope>NUCLEOTIDE SEQUENCE [LARGE SCALE GENOMIC DNA]</scope>
    <source>
        <strain evidence="9 10">NCTC10801</strain>
    </source>
</reference>
<sequence>MKNFAKKTLVLSTFTFAAGAANAAAFQLQEVTTSGLGRAYAGEAAIADNAGVVATNPALMTQFKRPEVSLGGVWINPGVNLEGTMYGNASVTIPTAAGPRTISNSGSYSTNYSDAITSKLLPNAYWIYPVDDNFSVGGGVNVNYGLATEYDADYNAGVMGGKTDLTTVNLNLSGAYRLNNHWSFGLGINAVYAEATLTRRLGGMADTINGLLKKLGYQPYLNATDRVTHLQGDDWGFGWNAGITYDLNENNRWGLAFHSKVKIKFDGTLMNDLPGKSHMPETAGSVKLNLPDYWEFSGYHKLTPNWAVHYSYKLTKWSRLQSLQAYLDNGRQVFDKVEHFGDTSRFAIGTTYDVNDKLTLRAGIAHDEGAAGRKSSISIPDTNRMWYSLGATYKFTPDLSVDLAYAYVRGKTRNFTETESRTIDGTQLTSNNNVTARSQVNLYGLNVNYRF</sequence>
<protein>
    <submittedName>
        <fullName evidence="9">Aromatic hydrocarbon degradation membrane protein</fullName>
    </submittedName>
</protein>
<evidence type="ECO:0000256" key="5">
    <source>
        <dbReference type="ARBA" id="ARBA00022729"/>
    </source>
</evidence>
<dbReference type="GO" id="GO:0015483">
    <property type="term" value="F:long-chain fatty acid transporting porin activity"/>
    <property type="evidence" value="ECO:0007669"/>
    <property type="project" value="TreeGrafter"/>
</dbReference>
<comment type="similarity">
    <text evidence="2">Belongs to the OmpP1/FadL family.</text>
</comment>
<keyword evidence="3" id="KW-1134">Transmembrane beta strand</keyword>
<evidence type="ECO:0000256" key="4">
    <source>
        <dbReference type="ARBA" id="ARBA00022692"/>
    </source>
</evidence>
<dbReference type="PANTHER" id="PTHR35093:SF3">
    <property type="entry name" value="LONG-CHAIN FATTY ACID TRANSPORT PROTEIN"/>
    <property type="match status" value="1"/>
</dbReference>
<dbReference type="Pfam" id="PF03349">
    <property type="entry name" value="Toluene_X"/>
    <property type="match status" value="1"/>
</dbReference>
<evidence type="ECO:0000256" key="8">
    <source>
        <dbReference type="SAM" id="SignalP"/>
    </source>
</evidence>
<name>A0A380TP95_9PAST</name>